<name>A0A0J7JCR2_9GAMM</name>
<dbReference type="InterPro" id="IPR036663">
    <property type="entry name" value="Fumarylacetoacetase_C_sf"/>
</dbReference>
<dbReference type="SUPFAM" id="SSF56529">
    <property type="entry name" value="FAH"/>
    <property type="match status" value="1"/>
</dbReference>
<organism evidence="1 2">
    <name type="scientific">Marinobacter subterrani</name>
    <dbReference type="NCBI Taxonomy" id="1658765"/>
    <lineage>
        <taxon>Bacteria</taxon>
        <taxon>Pseudomonadati</taxon>
        <taxon>Pseudomonadota</taxon>
        <taxon>Gammaproteobacteria</taxon>
        <taxon>Pseudomonadales</taxon>
        <taxon>Marinobacteraceae</taxon>
        <taxon>Marinobacter</taxon>
    </lineage>
</organism>
<proteinExistence type="predicted"/>
<dbReference type="Proteomes" id="UP000036102">
    <property type="component" value="Unassembled WGS sequence"/>
</dbReference>
<keyword evidence="2" id="KW-1185">Reference proteome</keyword>
<dbReference type="GO" id="GO:0003824">
    <property type="term" value="F:catalytic activity"/>
    <property type="evidence" value="ECO:0007669"/>
    <property type="project" value="InterPro"/>
</dbReference>
<dbReference type="OrthoDB" id="9792678at2"/>
<dbReference type="PATRIC" id="fig|1658765.3.peg.2106"/>
<dbReference type="AlphaFoldDB" id="A0A0J7JCR2"/>
<evidence type="ECO:0000313" key="2">
    <source>
        <dbReference type="Proteomes" id="UP000036102"/>
    </source>
</evidence>
<comment type="caution">
    <text evidence="1">The sequence shown here is derived from an EMBL/GenBank/DDBJ whole genome shotgun (WGS) entry which is preliminary data.</text>
</comment>
<protein>
    <recommendedName>
        <fullName evidence="3">DUF2848 domain-containing protein</fullName>
    </recommendedName>
</protein>
<evidence type="ECO:0000313" key="1">
    <source>
        <dbReference type="EMBL" id="KMQ75892.1"/>
    </source>
</evidence>
<accession>A0A0J7JCR2</accession>
<reference evidence="1 2" key="1">
    <citation type="submission" date="2015-06" db="EMBL/GenBank/DDBJ databases">
        <title>Marinobacter subterrani, a genetically tractable neutrophilic iron-oxidizing strain isolated from the Soudan Iron Mine.</title>
        <authorList>
            <person name="Bonis B.M."/>
            <person name="Gralnick J.A."/>
        </authorList>
    </citation>
    <scope>NUCLEOTIDE SEQUENCE [LARGE SCALE GENOMIC DNA]</scope>
    <source>
        <strain evidence="1 2">JG233</strain>
    </source>
</reference>
<dbReference type="Pfam" id="PF11010">
    <property type="entry name" value="DUF2848"/>
    <property type="match status" value="1"/>
</dbReference>
<dbReference type="RefSeq" id="WP_048495946.1">
    <property type="nucleotide sequence ID" value="NZ_LFBU01000001.1"/>
</dbReference>
<dbReference type="InterPro" id="IPR021269">
    <property type="entry name" value="DUF2848"/>
</dbReference>
<dbReference type="EMBL" id="LFBU01000001">
    <property type="protein sequence ID" value="KMQ75892.1"/>
    <property type="molecule type" value="Genomic_DNA"/>
</dbReference>
<sequence length="225" mass="24707">MTTFQLADTDDTLEIDIRELIIAGWAGREQAGIDEHIEELKAIGVKPPSSTPLFYRVAANQFTTAPEIQVLGEQTSGEAEVVLIGTTEGTLVAIGSDHTDREAEAWSVAHSKQVCAKPVSRQVWWLEDVIGHWDKLEITSYATISGDEVRYQEGPVTGLLHPAELLSRFGREKPELAPGEAMLCGTLPVIGGVRPAQAFRMVLTDPVTHRSLEHRYDIRTLPVVS</sequence>
<gene>
    <name evidence="1" type="ORF">Msub_12101</name>
</gene>
<dbReference type="STRING" id="1658765.Msub_12101"/>
<evidence type="ECO:0008006" key="3">
    <source>
        <dbReference type="Google" id="ProtNLM"/>
    </source>
</evidence>